<dbReference type="InterPro" id="IPR027372">
    <property type="entry name" value="Phytase-like_dom"/>
</dbReference>
<evidence type="ECO:0000313" key="5">
    <source>
        <dbReference type="Proteomes" id="UP000581769"/>
    </source>
</evidence>
<feature type="chain" id="PRO_5032960589" description="Phytase-like domain-containing protein" evidence="2">
    <location>
        <begin position="28"/>
        <end position="328"/>
    </location>
</feature>
<evidence type="ECO:0000259" key="3">
    <source>
        <dbReference type="Pfam" id="PF13449"/>
    </source>
</evidence>
<sequence length="328" mass="34457">MDRRGMHRFIVATAVVGLSLSAGTADATPKTTAWPGGPAVAEADSPGTFGENLSGLSFSDSKTLWAVRNGPGTLYHLAPDDGKWQPEPASGTALHYPDGKGDPDAEGVVATPEGVFVSTERDNDNGDASKPEVLRYDASTAASLDATAEWDLTEDLPEVHSNKGLEAITWIPDAALTAHGFRDEHTKAAYDPAEYPGHGGGLFLVGLEDNGAVYAYALDQSGGGYTRVATVPSGQPAVMELEYAPQSAQLWATCDDTCKGRSTTLSIDAQGSFAVDAEYDRPSEMPDYNNEGFAIAPACTGSDRPVLWSDDSSDDEHALRSGTLPCQG</sequence>
<accession>A0A840J5H5</accession>
<dbReference type="Pfam" id="PF13449">
    <property type="entry name" value="Phytase-like"/>
    <property type="match status" value="1"/>
</dbReference>
<protein>
    <recommendedName>
        <fullName evidence="3">Phytase-like domain-containing protein</fullName>
    </recommendedName>
</protein>
<name>A0A840J5H5_9PSEU</name>
<organism evidence="4 5">
    <name type="scientific">Amycolatopsis jiangsuensis</name>
    <dbReference type="NCBI Taxonomy" id="1181879"/>
    <lineage>
        <taxon>Bacteria</taxon>
        <taxon>Bacillati</taxon>
        <taxon>Actinomycetota</taxon>
        <taxon>Actinomycetes</taxon>
        <taxon>Pseudonocardiales</taxon>
        <taxon>Pseudonocardiaceae</taxon>
        <taxon>Amycolatopsis</taxon>
    </lineage>
</organism>
<gene>
    <name evidence="4" type="ORF">BJY18_006143</name>
</gene>
<comment type="caution">
    <text evidence="4">The sequence shown here is derived from an EMBL/GenBank/DDBJ whole genome shotgun (WGS) entry which is preliminary data.</text>
</comment>
<evidence type="ECO:0000313" key="4">
    <source>
        <dbReference type="EMBL" id="MBB4688658.1"/>
    </source>
</evidence>
<keyword evidence="5" id="KW-1185">Reference proteome</keyword>
<dbReference type="EMBL" id="JACHMG010000001">
    <property type="protein sequence ID" value="MBB4688658.1"/>
    <property type="molecule type" value="Genomic_DNA"/>
</dbReference>
<dbReference type="Proteomes" id="UP000581769">
    <property type="component" value="Unassembled WGS sequence"/>
</dbReference>
<proteinExistence type="predicted"/>
<reference evidence="4 5" key="1">
    <citation type="submission" date="2020-08" db="EMBL/GenBank/DDBJ databases">
        <title>Sequencing the genomes of 1000 actinobacteria strains.</title>
        <authorList>
            <person name="Klenk H.-P."/>
        </authorList>
    </citation>
    <scope>NUCLEOTIDE SEQUENCE [LARGE SCALE GENOMIC DNA]</scope>
    <source>
        <strain evidence="4 5">DSM 45859</strain>
    </source>
</reference>
<evidence type="ECO:0000256" key="1">
    <source>
        <dbReference type="SAM" id="MobiDB-lite"/>
    </source>
</evidence>
<dbReference type="AlphaFoldDB" id="A0A840J5H5"/>
<feature type="region of interest" description="Disordered" evidence="1">
    <location>
        <begin position="304"/>
        <end position="328"/>
    </location>
</feature>
<keyword evidence="2" id="KW-0732">Signal</keyword>
<dbReference type="SUPFAM" id="SSF75011">
    <property type="entry name" value="3-carboxy-cis,cis-mucoante lactonizing enzyme"/>
    <property type="match status" value="1"/>
</dbReference>
<feature type="signal peptide" evidence="2">
    <location>
        <begin position="1"/>
        <end position="27"/>
    </location>
</feature>
<feature type="domain" description="Phytase-like" evidence="3">
    <location>
        <begin position="52"/>
        <end position="311"/>
    </location>
</feature>
<evidence type="ECO:0000256" key="2">
    <source>
        <dbReference type="SAM" id="SignalP"/>
    </source>
</evidence>
<dbReference type="RefSeq" id="WP_312874008.1">
    <property type="nucleotide sequence ID" value="NZ_JACHMG010000001.1"/>
</dbReference>